<gene>
    <name evidence="2" type="ORF">AWOD_I_0215</name>
</gene>
<evidence type="ECO:0000313" key="3">
    <source>
        <dbReference type="Proteomes" id="UP000032427"/>
    </source>
</evidence>
<dbReference type="PANTHER" id="PTHR43179:SF7">
    <property type="entry name" value="RHAMNOSYLTRANSFERASE WBBL"/>
    <property type="match status" value="1"/>
</dbReference>
<dbReference type="PANTHER" id="PTHR43179">
    <property type="entry name" value="RHAMNOSYLTRANSFERASE WBBL"/>
    <property type="match status" value="1"/>
</dbReference>
<feature type="domain" description="Glycosyltransferase 2-like" evidence="1">
    <location>
        <begin position="221"/>
        <end position="353"/>
    </location>
</feature>
<evidence type="ECO:0000313" key="2">
    <source>
        <dbReference type="EMBL" id="CED70310.1"/>
    </source>
</evidence>
<protein>
    <submittedName>
        <fullName evidence="2">Putative glycosyl transferase, family 2</fullName>
    </submittedName>
</protein>
<keyword evidence="2" id="KW-0808">Transferase</keyword>
<dbReference type="OrthoDB" id="9179784at2"/>
<dbReference type="STRING" id="80852.AWOD_I_0215"/>
<dbReference type="Gene3D" id="3.90.550.10">
    <property type="entry name" value="Spore Coat Polysaccharide Biosynthesis Protein SpsA, Chain A"/>
    <property type="match status" value="1"/>
</dbReference>
<proteinExistence type="predicted"/>
<dbReference type="AlphaFoldDB" id="A0A090IPV0"/>
<dbReference type="PATRIC" id="fig|80852.17.peg.221"/>
<evidence type="ECO:0000259" key="1">
    <source>
        <dbReference type="Pfam" id="PF00535"/>
    </source>
</evidence>
<accession>A0A090IPV0</accession>
<dbReference type="Pfam" id="PF00535">
    <property type="entry name" value="Glycos_transf_2"/>
    <property type="match status" value="1"/>
</dbReference>
<dbReference type="GO" id="GO:0016740">
    <property type="term" value="F:transferase activity"/>
    <property type="evidence" value="ECO:0007669"/>
    <property type="project" value="UniProtKB-KW"/>
</dbReference>
<name>A0A090IPV0_9GAMM</name>
<dbReference type="SUPFAM" id="SSF53448">
    <property type="entry name" value="Nucleotide-diphospho-sugar transferases"/>
    <property type="match status" value="1"/>
</dbReference>
<dbReference type="InterPro" id="IPR001173">
    <property type="entry name" value="Glyco_trans_2-like"/>
</dbReference>
<dbReference type="InterPro" id="IPR029044">
    <property type="entry name" value="Nucleotide-diphossugar_trans"/>
</dbReference>
<organism evidence="2 3">
    <name type="scientific">Aliivibrio wodanis</name>
    <dbReference type="NCBI Taxonomy" id="80852"/>
    <lineage>
        <taxon>Bacteria</taxon>
        <taxon>Pseudomonadati</taxon>
        <taxon>Pseudomonadota</taxon>
        <taxon>Gammaproteobacteria</taxon>
        <taxon>Vibrionales</taxon>
        <taxon>Vibrionaceae</taxon>
        <taxon>Aliivibrio</taxon>
    </lineage>
</organism>
<dbReference type="HOGENOM" id="CLU_033998_0_0_6"/>
<dbReference type="EMBL" id="LN554846">
    <property type="protein sequence ID" value="CED70310.1"/>
    <property type="molecule type" value="Genomic_DNA"/>
</dbReference>
<keyword evidence="3" id="KW-1185">Reference proteome</keyword>
<dbReference type="Proteomes" id="UP000032427">
    <property type="component" value="Chromosome 1"/>
</dbReference>
<sequence length="482" mass="53953">MKGRIKRLLSKTNQSPVHVNVDIVCQYKDHYFVCGWAANTAAPIKTEMQIKGVDGIFPVDLCTYSRSDVVKELKLPSNEYAFGFVGVFDEKAIKDFALASLCVESGVFSFANPTFQTVSHPEKLIIHAGKSLEKVKAFVESHITISWPTLDANHGSPVVDKDIEFLKETLSSVNIHDANFLDDCAQEYLPEIHKVWQKRQALANDAELLSFGDGVVDPIVSIIVPLYGRYDFMQHQIAHFSQDPEFKQVELIYVLDDPRLIHEVKVTAYGVHQIFKMPFKVVLSERNLGFSGANNLGVSYASSDLILLLNSDIIPSKPQWLAHYIAQYRQLDNVGILGATLIYEDDTIQHAGMEFRADSSYPGIWMNHHPLKGVPLAFANLPSVQKVQSTTGACMLMSKALFNEVGGFNPLYVLGDFEDSDLCLKCIDKGLSIYLSGDVVLYHLERLSQNLVDAGDWKFKLTMVNGSYQVHQWQSVIEELTA</sequence>
<dbReference type="KEGG" id="awd:AWOD_I_0215"/>
<reference evidence="3" key="1">
    <citation type="submission" date="2014-09" db="EMBL/GenBank/DDBJ databases">
        <authorList>
            <person name="Hjerde E."/>
        </authorList>
    </citation>
    <scope>NUCLEOTIDE SEQUENCE [LARGE SCALE GENOMIC DNA]</scope>
    <source>
        <strain evidence="3">06/09/139</strain>
    </source>
</reference>